<dbReference type="OrthoDB" id="9125at2"/>
<dbReference type="Pfam" id="PF03573">
    <property type="entry name" value="OprD"/>
    <property type="match status" value="1"/>
</dbReference>
<evidence type="ECO:0000256" key="3">
    <source>
        <dbReference type="ARBA" id="ARBA00022729"/>
    </source>
</evidence>
<dbReference type="RefSeq" id="WP_008336371.1">
    <property type="nucleotide sequence ID" value="NZ_AFRZ01000001.1"/>
</dbReference>
<organism evidence="4 5">
    <name type="scientific">Sulfurimonas gotlandica (strain DSM 19862 / JCM 16533 / GD1)</name>
    <dbReference type="NCBI Taxonomy" id="929558"/>
    <lineage>
        <taxon>Bacteria</taxon>
        <taxon>Pseudomonadati</taxon>
        <taxon>Campylobacterota</taxon>
        <taxon>Epsilonproteobacteria</taxon>
        <taxon>Campylobacterales</taxon>
        <taxon>Sulfurimonadaceae</taxon>
        <taxon>Sulfurimonas</taxon>
    </lineage>
</organism>
<dbReference type="PATRIC" id="fig|929558.5.peg.1774"/>
<dbReference type="GO" id="GO:0016020">
    <property type="term" value="C:membrane"/>
    <property type="evidence" value="ECO:0007669"/>
    <property type="project" value="InterPro"/>
</dbReference>
<keyword evidence="3" id="KW-0732">Signal</keyword>
<dbReference type="eggNOG" id="COG3203">
    <property type="taxonomic scope" value="Bacteria"/>
</dbReference>
<evidence type="ECO:0000313" key="5">
    <source>
        <dbReference type="Proteomes" id="UP000006431"/>
    </source>
</evidence>
<accession>H1FVI9</accession>
<dbReference type="Gene3D" id="2.40.160.10">
    <property type="entry name" value="Porin"/>
    <property type="match status" value="1"/>
</dbReference>
<keyword evidence="2" id="KW-0813">Transport</keyword>
<evidence type="ECO:0000313" key="4">
    <source>
        <dbReference type="EMBL" id="EHP30302.1"/>
    </source>
</evidence>
<protein>
    <submittedName>
        <fullName evidence="4">Putative outer membrane porin</fullName>
    </submittedName>
</protein>
<dbReference type="STRING" id="929558.SMGD1_1779"/>
<name>B6BIE8_SULGG</name>
<comment type="caution">
    <text evidence="4">The sequence shown here is derived from an EMBL/GenBank/DDBJ whole genome shotgun (WGS) entry which is preliminary data.</text>
</comment>
<evidence type="ECO:0000256" key="2">
    <source>
        <dbReference type="ARBA" id="ARBA00022448"/>
    </source>
</evidence>
<dbReference type="InterPro" id="IPR023614">
    <property type="entry name" value="Porin_dom_sf"/>
</dbReference>
<proteinExistence type="inferred from homology"/>
<dbReference type="Proteomes" id="UP000006431">
    <property type="component" value="Unassembled WGS sequence"/>
</dbReference>
<accession>B6BIE8</accession>
<reference evidence="4 5" key="1">
    <citation type="journal article" date="2012" name="Proc. Natl. Acad. Sci. U.S.A.">
        <title>Genome and physiology of a model Epsilonproteobacterium responsible for sulfide detoxification in marine oxygen depletion zones.</title>
        <authorList>
            <person name="Grote J."/>
            <person name="Schott T."/>
            <person name="Bruckner C.G."/>
            <person name="Glockner F.O."/>
            <person name="Jost G."/>
            <person name="Teeling H."/>
            <person name="Labrenz M."/>
            <person name="Jurgens K."/>
        </authorList>
    </citation>
    <scope>NUCLEOTIDE SEQUENCE [LARGE SCALE GENOMIC DNA]</scope>
    <source>
        <strain evidence="4 5">GD1</strain>
    </source>
</reference>
<keyword evidence="5" id="KW-1185">Reference proteome</keyword>
<dbReference type="EMBL" id="AFRZ01000001">
    <property type="protein sequence ID" value="EHP30302.1"/>
    <property type="molecule type" value="Genomic_DNA"/>
</dbReference>
<sequence length="446" mass="49455">MIDMIYLAHADETTAKAKTPIVTEKMTTAIEQSGMIHSKVAGRYDVVKILPKEADSFDTMFDYADAFGKFRLSYINSAHKISSLPNKTEKSATSLGGEFGFNTAEFHGLQAHVAAYVSQGLDFINPDKNDLNEDFFAKDLSSFAYIAEASINYSNEYFQAKIGRVRVETPFANSDDIRMAPNTFEGAWANIDYNDKVKTQLLYFNRWAGYDSQDESAGAFQNEFKDLVGSDSFGMLGASIAYEYAKNSETSFWYNYIDKMSAIAYAEIVGIYFIDGEDIHLDYGVQATNIQELESSNVGGNVFGAMSIFHYNGAFFGGAYNISLSDNGKYVTNGFGGGPYYTSLDEASISSISEAGSSYTGGANNNAESFRIGAGYEFEAVSIEGLVLELVYGELYSDNGRIIEKDAIITYDITDKWYLEATYTNYTSTSNKNTFDRALVRLEYKF</sequence>
<gene>
    <name evidence="4" type="ORF">SMGD1_1779</name>
</gene>
<dbReference type="HOGENOM" id="CLU_049734_0_0_7"/>
<dbReference type="AlphaFoldDB" id="B6BIE8"/>
<evidence type="ECO:0000256" key="1">
    <source>
        <dbReference type="ARBA" id="ARBA00009075"/>
    </source>
</evidence>
<comment type="similarity">
    <text evidence="1">Belongs to the outer membrane porin (Opr) (TC 1.B.25) family.</text>
</comment>
<dbReference type="InterPro" id="IPR005318">
    <property type="entry name" value="OM_porin_bac"/>
</dbReference>